<dbReference type="EMBL" id="BRXW01000300">
    <property type="protein sequence ID" value="GMI17642.1"/>
    <property type="molecule type" value="Genomic_DNA"/>
</dbReference>
<sequence length="301" mass="34462">MIQIIYRPSTTYNSRKKVYDLFDLNVGYSPFRQSHMFPSDFFFDNVLQPQYNCNLRSARNHARLSSVKQRVLREIKAQRALVERDSVEKERKCFKELLQDFQNKLVGVSTDHNKPMASKSTSYTYRNDGKNAYTVTCRNVVDSKGNKKTYIKEKKNGQVLRKRQRHLLPGEKRGEVLTRFGEGVGGEEGFKEFWREAGIGGGGPFEVGERRKRIEEEEGEKGEEVVEEKEETPSTPTMSHTKLNLDAMQGDSPHDDFIVVDEPAKLKAVEKVISRKPESPAKTPSPPNSMPEGWMVPVDEE</sequence>
<feature type="region of interest" description="Disordered" evidence="2">
    <location>
        <begin position="215"/>
        <end position="241"/>
    </location>
</feature>
<gene>
    <name evidence="3" type="ORF">TrLO_g13866</name>
</gene>
<comment type="caution">
    <text evidence="3">The sequence shown here is derived from an EMBL/GenBank/DDBJ whole genome shotgun (WGS) entry which is preliminary data.</text>
</comment>
<dbReference type="AlphaFoldDB" id="A0A9W7KZH3"/>
<keyword evidence="1" id="KW-0175">Coiled coil</keyword>
<feature type="compositionally biased region" description="Acidic residues" evidence="2">
    <location>
        <begin position="216"/>
        <end position="230"/>
    </location>
</feature>
<evidence type="ECO:0000256" key="2">
    <source>
        <dbReference type="SAM" id="MobiDB-lite"/>
    </source>
</evidence>
<reference evidence="4" key="1">
    <citation type="journal article" date="2023" name="Commun. Biol.">
        <title>Genome analysis of Parmales, the sister group of diatoms, reveals the evolutionary specialization of diatoms from phago-mixotrophs to photoautotrophs.</title>
        <authorList>
            <person name="Ban H."/>
            <person name="Sato S."/>
            <person name="Yoshikawa S."/>
            <person name="Yamada K."/>
            <person name="Nakamura Y."/>
            <person name="Ichinomiya M."/>
            <person name="Sato N."/>
            <person name="Blanc-Mathieu R."/>
            <person name="Endo H."/>
            <person name="Kuwata A."/>
            <person name="Ogata H."/>
        </authorList>
    </citation>
    <scope>NUCLEOTIDE SEQUENCE [LARGE SCALE GENOMIC DNA]</scope>
    <source>
        <strain evidence="4">NIES 3700</strain>
    </source>
</reference>
<dbReference type="OrthoDB" id="10556730at2759"/>
<name>A0A9W7KZH3_9STRA</name>
<feature type="region of interest" description="Disordered" evidence="2">
    <location>
        <begin position="272"/>
        <end position="301"/>
    </location>
</feature>
<evidence type="ECO:0000313" key="4">
    <source>
        <dbReference type="Proteomes" id="UP001165122"/>
    </source>
</evidence>
<accession>A0A9W7KZH3</accession>
<organism evidence="3 4">
    <name type="scientific">Triparma laevis f. longispina</name>
    <dbReference type="NCBI Taxonomy" id="1714387"/>
    <lineage>
        <taxon>Eukaryota</taxon>
        <taxon>Sar</taxon>
        <taxon>Stramenopiles</taxon>
        <taxon>Ochrophyta</taxon>
        <taxon>Bolidophyceae</taxon>
        <taxon>Parmales</taxon>
        <taxon>Triparmaceae</taxon>
        <taxon>Triparma</taxon>
    </lineage>
</organism>
<feature type="coiled-coil region" evidence="1">
    <location>
        <begin position="72"/>
        <end position="104"/>
    </location>
</feature>
<keyword evidence="4" id="KW-1185">Reference proteome</keyword>
<evidence type="ECO:0000256" key="1">
    <source>
        <dbReference type="SAM" id="Coils"/>
    </source>
</evidence>
<evidence type="ECO:0000313" key="3">
    <source>
        <dbReference type="EMBL" id="GMI17642.1"/>
    </source>
</evidence>
<proteinExistence type="predicted"/>
<dbReference type="Proteomes" id="UP001165122">
    <property type="component" value="Unassembled WGS sequence"/>
</dbReference>
<protein>
    <submittedName>
        <fullName evidence="3">Uncharacterized protein</fullName>
    </submittedName>
</protein>